<evidence type="ECO:0000256" key="1">
    <source>
        <dbReference type="ARBA" id="ARBA00004651"/>
    </source>
</evidence>
<dbReference type="Pfam" id="PF03631">
    <property type="entry name" value="Virul_fac_BrkB"/>
    <property type="match status" value="1"/>
</dbReference>
<dbReference type="PANTHER" id="PTHR30213:SF1">
    <property type="entry name" value="INNER MEMBRANE PROTEIN YHJD"/>
    <property type="match status" value="1"/>
</dbReference>
<keyword evidence="2" id="KW-1003">Cell membrane</keyword>
<feature type="transmembrane region" description="Helical" evidence="6">
    <location>
        <begin position="241"/>
        <end position="264"/>
    </location>
</feature>
<accession>A0A426VHB5</accession>
<dbReference type="AlphaFoldDB" id="A0A426VHB5"/>
<sequence length="316" mass="33486">MASQPTGDGGVGMEQLPDQGLHTVAGGPVAPAEKLGKPTVWGVLRDAALAWIDHRNIGTAAALAYYAAFSMAPVLVIAVTLSGVFYGRESVEGHVVAQFRDLLGQSGAELLQKMIQASYLSPSSWQAGLIGLGGMLIGATALFAELSAAFGRIFGTQRTYRYAWMSAVMERLKGLTLVVGIGFLLVASLLASAGLMAVGEWVARWSRAEAVLLSVMQAGVSLLMLSLLFGMMLRLMAPVKLARLTVAAGALTTAVLFEVGKWALGLYLGQGAVGSVFGAAGTLAVLLVWLNYVAMVLLFGVELTYQFYRYQDELFR</sequence>
<keyword evidence="8" id="KW-1185">Reference proteome</keyword>
<comment type="subcellular location">
    <subcellularLocation>
        <location evidence="1">Cell membrane</location>
        <topology evidence="1">Multi-pass membrane protein</topology>
    </subcellularLocation>
</comment>
<gene>
    <name evidence="7" type="ORF">EIP75_01585</name>
</gene>
<evidence type="ECO:0000313" key="7">
    <source>
        <dbReference type="EMBL" id="RRS06303.1"/>
    </source>
</evidence>
<dbReference type="Proteomes" id="UP000269265">
    <property type="component" value="Unassembled WGS sequence"/>
</dbReference>
<keyword evidence="3 6" id="KW-0812">Transmembrane</keyword>
<organism evidence="7 8">
    <name type="scientific">Aquabacterium soli</name>
    <dbReference type="NCBI Taxonomy" id="2493092"/>
    <lineage>
        <taxon>Bacteria</taxon>
        <taxon>Pseudomonadati</taxon>
        <taxon>Pseudomonadota</taxon>
        <taxon>Betaproteobacteria</taxon>
        <taxon>Burkholderiales</taxon>
        <taxon>Aquabacterium</taxon>
    </lineage>
</organism>
<dbReference type="InterPro" id="IPR017039">
    <property type="entry name" value="Virul_fac_BrkB"/>
</dbReference>
<dbReference type="PIRSF" id="PIRSF035875">
    <property type="entry name" value="RNase_BN"/>
    <property type="match status" value="1"/>
</dbReference>
<feature type="transmembrane region" description="Helical" evidence="6">
    <location>
        <begin position="210"/>
        <end position="229"/>
    </location>
</feature>
<evidence type="ECO:0000256" key="6">
    <source>
        <dbReference type="SAM" id="Phobius"/>
    </source>
</evidence>
<feature type="transmembrane region" description="Helical" evidence="6">
    <location>
        <begin position="129"/>
        <end position="154"/>
    </location>
</feature>
<evidence type="ECO:0000256" key="5">
    <source>
        <dbReference type="ARBA" id="ARBA00023136"/>
    </source>
</evidence>
<evidence type="ECO:0000313" key="8">
    <source>
        <dbReference type="Proteomes" id="UP000269265"/>
    </source>
</evidence>
<dbReference type="PANTHER" id="PTHR30213">
    <property type="entry name" value="INNER MEMBRANE PROTEIN YHJD"/>
    <property type="match status" value="1"/>
</dbReference>
<evidence type="ECO:0000256" key="2">
    <source>
        <dbReference type="ARBA" id="ARBA00022475"/>
    </source>
</evidence>
<evidence type="ECO:0000256" key="3">
    <source>
        <dbReference type="ARBA" id="ARBA00022692"/>
    </source>
</evidence>
<protein>
    <submittedName>
        <fullName evidence="7">YihY/virulence factor BrkB family protein</fullName>
    </submittedName>
</protein>
<name>A0A426VHB5_9BURK</name>
<evidence type="ECO:0000256" key="4">
    <source>
        <dbReference type="ARBA" id="ARBA00022989"/>
    </source>
</evidence>
<dbReference type="EMBL" id="RSED01000001">
    <property type="protein sequence ID" value="RRS06303.1"/>
    <property type="molecule type" value="Genomic_DNA"/>
</dbReference>
<comment type="caution">
    <text evidence="7">The sequence shown here is derived from an EMBL/GenBank/DDBJ whole genome shotgun (WGS) entry which is preliminary data.</text>
</comment>
<feature type="transmembrane region" description="Helical" evidence="6">
    <location>
        <begin position="63"/>
        <end position="86"/>
    </location>
</feature>
<feature type="transmembrane region" description="Helical" evidence="6">
    <location>
        <begin position="276"/>
        <end position="301"/>
    </location>
</feature>
<keyword evidence="4 6" id="KW-1133">Transmembrane helix</keyword>
<dbReference type="GO" id="GO:0005886">
    <property type="term" value="C:plasma membrane"/>
    <property type="evidence" value="ECO:0007669"/>
    <property type="project" value="UniProtKB-SubCell"/>
</dbReference>
<keyword evidence="5 6" id="KW-0472">Membrane</keyword>
<proteinExistence type="predicted"/>
<feature type="transmembrane region" description="Helical" evidence="6">
    <location>
        <begin position="175"/>
        <end position="198"/>
    </location>
</feature>
<reference evidence="7 8" key="1">
    <citation type="submission" date="2018-12" db="EMBL/GenBank/DDBJ databases">
        <title>The whole draft genome of Aquabacterium sp. SJQ9.</title>
        <authorList>
            <person name="Sun L."/>
            <person name="Gao X."/>
            <person name="Chen W."/>
            <person name="Huang K."/>
        </authorList>
    </citation>
    <scope>NUCLEOTIDE SEQUENCE [LARGE SCALE GENOMIC DNA]</scope>
    <source>
        <strain evidence="7 8">SJQ9</strain>
    </source>
</reference>